<dbReference type="InterPro" id="IPR042185">
    <property type="entry name" value="Serpin_sf_2"/>
</dbReference>
<evidence type="ECO:0000256" key="1">
    <source>
        <dbReference type="ARBA" id="ARBA00009500"/>
    </source>
</evidence>
<sequence length="425" mass="46842">MKALVFATVILGLSHALPQNRLPSVVDSSAFIGSMAKFAETLYAKLETEENAVFSPFSLHMALTMLSSAASKESPTQTELLSLLGELQNIEHLESKYGKLITEYNGLNDTFLFGNKVWLSSDFKIKPSYNDTIGMLLNGSVEVLPANLNEAVARINNWASDVTKGKIPKLFDSLSQDTRAVLTNAIYFKDAWTIPFDEYEGEPTFTLIDGKTIGASDGLKMMSRTSYEFGRTKFTLEGLKNVEFQAVTIPYKAMFGDRFEMVIVMPTGPQNAIQFLDQAIKTNVNRFGDTNGGNWFLDKLFKELGKSGVHSEEINLVMPEFQVASKFSVAGALKQLGVQGIFNDGEFDSISDEPLKVSDIIHRAIIEVDKEGTVGAAATGIELVPLSGAFLEPELLIINQPFVFLIRDIKENVILFYGKVINPIS</sequence>
<dbReference type="Gene3D" id="2.30.39.10">
    <property type="entry name" value="Alpha-1-antitrypsin, domain 1"/>
    <property type="match status" value="1"/>
</dbReference>
<evidence type="ECO:0000313" key="8">
    <source>
        <dbReference type="Proteomes" id="UP000318571"/>
    </source>
</evidence>
<dbReference type="Pfam" id="PF00079">
    <property type="entry name" value="Serpin"/>
    <property type="match status" value="1"/>
</dbReference>
<evidence type="ECO:0000256" key="4">
    <source>
        <dbReference type="RuleBase" id="RU000411"/>
    </source>
</evidence>
<dbReference type="EMBL" id="VCGU01000010">
    <property type="protein sequence ID" value="TRY68508.1"/>
    <property type="molecule type" value="Genomic_DNA"/>
</dbReference>
<dbReference type="GO" id="GO:0005615">
    <property type="term" value="C:extracellular space"/>
    <property type="evidence" value="ECO:0007669"/>
    <property type="project" value="InterPro"/>
</dbReference>
<evidence type="ECO:0000256" key="5">
    <source>
        <dbReference type="SAM" id="SignalP"/>
    </source>
</evidence>
<name>A0A553NSW2_TIGCA</name>
<dbReference type="OMA" id="PMNTHEN"/>
<dbReference type="GO" id="GO:0004867">
    <property type="term" value="F:serine-type endopeptidase inhibitor activity"/>
    <property type="evidence" value="ECO:0007669"/>
    <property type="project" value="UniProtKB-KW"/>
</dbReference>
<accession>A0A553NSW2</accession>
<protein>
    <recommendedName>
        <fullName evidence="6">Serpin domain-containing protein</fullName>
    </recommendedName>
</protein>
<dbReference type="InterPro" id="IPR023796">
    <property type="entry name" value="Serpin_dom"/>
</dbReference>
<evidence type="ECO:0000259" key="6">
    <source>
        <dbReference type="SMART" id="SM00093"/>
    </source>
</evidence>
<dbReference type="PROSITE" id="PS00284">
    <property type="entry name" value="SERPIN"/>
    <property type="match status" value="1"/>
</dbReference>
<dbReference type="InterPro" id="IPR036186">
    <property type="entry name" value="Serpin_sf"/>
</dbReference>
<keyword evidence="5" id="KW-0732">Signal</keyword>
<comment type="caution">
    <text evidence="7">The sequence shown here is derived from an EMBL/GenBank/DDBJ whole genome shotgun (WGS) entry which is preliminary data.</text>
</comment>
<keyword evidence="2" id="KW-0646">Protease inhibitor</keyword>
<dbReference type="AlphaFoldDB" id="A0A553NSW2"/>
<dbReference type="InterPro" id="IPR000215">
    <property type="entry name" value="Serpin_fam"/>
</dbReference>
<evidence type="ECO:0000313" key="7">
    <source>
        <dbReference type="EMBL" id="TRY68508.1"/>
    </source>
</evidence>
<dbReference type="Proteomes" id="UP000318571">
    <property type="component" value="Chromosome 1"/>
</dbReference>
<dbReference type="STRING" id="6832.A0A553NSW2"/>
<keyword evidence="8" id="KW-1185">Reference proteome</keyword>
<keyword evidence="3" id="KW-0722">Serine protease inhibitor</keyword>
<dbReference type="InterPro" id="IPR042178">
    <property type="entry name" value="Serpin_sf_1"/>
</dbReference>
<feature type="chain" id="PRO_5021908024" description="Serpin domain-containing protein" evidence="5">
    <location>
        <begin position="17"/>
        <end position="425"/>
    </location>
</feature>
<proteinExistence type="inferred from homology"/>
<evidence type="ECO:0000256" key="3">
    <source>
        <dbReference type="ARBA" id="ARBA00022900"/>
    </source>
</evidence>
<reference evidence="7 8" key="1">
    <citation type="journal article" date="2018" name="Nat. Ecol. Evol.">
        <title>Genomic signatures of mitonuclear coevolution across populations of Tigriopus californicus.</title>
        <authorList>
            <person name="Barreto F.S."/>
            <person name="Watson E.T."/>
            <person name="Lima T.G."/>
            <person name="Willett C.S."/>
            <person name="Edmands S."/>
            <person name="Li W."/>
            <person name="Burton R.S."/>
        </authorList>
    </citation>
    <scope>NUCLEOTIDE SEQUENCE [LARGE SCALE GENOMIC DNA]</scope>
    <source>
        <strain evidence="7 8">San Diego</strain>
    </source>
</reference>
<dbReference type="SUPFAM" id="SSF56574">
    <property type="entry name" value="Serpins"/>
    <property type="match status" value="1"/>
</dbReference>
<evidence type="ECO:0000256" key="2">
    <source>
        <dbReference type="ARBA" id="ARBA00022690"/>
    </source>
</evidence>
<feature type="domain" description="Serpin" evidence="6">
    <location>
        <begin position="36"/>
        <end position="423"/>
    </location>
</feature>
<dbReference type="PANTHER" id="PTHR11461">
    <property type="entry name" value="SERINE PROTEASE INHIBITOR, SERPIN"/>
    <property type="match status" value="1"/>
</dbReference>
<dbReference type="CDD" id="cd00172">
    <property type="entry name" value="serpin"/>
    <property type="match status" value="1"/>
</dbReference>
<comment type="similarity">
    <text evidence="1 4">Belongs to the serpin family.</text>
</comment>
<organism evidence="7 8">
    <name type="scientific">Tigriopus californicus</name>
    <name type="common">Marine copepod</name>
    <dbReference type="NCBI Taxonomy" id="6832"/>
    <lineage>
        <taxon>Eukaryota</taxon>
        <taxon>Metazoa</taxon>
        <taxon>Ecdysozoa</taxon>
        <taxon>Arthropoda</taxon>
        <taxon>Crustacea</taxon>
        <taxon>Multicrustacea</taxon>
        <taxon>Hexanauplia</taxon>
        <taxon>Copepoda</taxon>
        <taxon>Harpacticoida</taxon>
        <taxon>Harpacticidae</taxon>
        <taxon>Tigriopus</taxon>
    </lineage>
</organism>
<dbReference type="InterPro" id="IPR023795">
    <property type="entry name" value="Serpin_CS"/>
</dbReference>
<gene>
    <name evidence="7" type="ORF">TCAL_14221</name>
</gene>
<feature type="signal peptide" evidence="5">
    <location>
        <begin position="1"/>
        <end position="16"/>
    </location>
</feature>
<dbReference type="PANTHER" id="PTHR11461:SF211">
    <property type="entry name" value="GH10112P-RELATED"/>
    <property type="match status" value="1"/>
</dbReference>
<dbReference type="Gene3D" id="3.30.497.10">
    <property type="entry name" value="Antithrombin, subunit I, domain 2"/>
    <property type="match status" value="1"/>
</dbReference>
<dbReference type="SMART" id="SM00093">
    <property type="entry name" value="SERPIN"/>
    <property type="match status" value="1"/>
</dbReference>